<dbReference type="Proteomes" id="UP000224974">
    <property type="component" value="Unassembled WGS sequence"/>
</dbReference>
<dbReference type="AlphaFoldDB" id="A0A2C6DMC3"/>
<keyword evidence="7 19" id="KW-1003">Cell membrane</keyword>
<evidence type="ECO:0000256" key="18">
    <source>
        <dbReference type="ARBA" id="ARBA00049504"/>
    </source>
</evidence>
<feature type="transmembrane region" description="Helical" evidence="19">
    <location>
        <begin position="111"/>
        <end position="131"/>
    </location>
</feature>
<organism evidence="20 22">
    <name type="scientific">Budvicia aquatica</name>
    <dbReference type="NCBI Taxonomy" id="82979"/>
    <lineage>
        <taxon>Bacteria</taxon>
        <taxon>Pseudomonadati</taxon>
        <taxon>Pseudomonadota</taxon>
        <taxon>Gammaproteobacteria</taxon>
        <taxon>Enterobacterales</taxon>
        <taxon>Budviciaceae</taxon>
        <taxon>Budvicia</taxon>
    </lineage>
</organism>
<evidence type="ECO:0000313" key="22">
    <source>
        <dbReference type="Proteomes" id="UP000224974"/>
    </source>
</evidence>
<dbReference type="GO" id="GO:0051073">
    <property type="term" value="F:adenosylcobinamide-GDP ribazoletransferase activity"/>
    <property type="evidence" value="ECO:0007669"/>
    <property type="project" value="UniProtKB-UniRule"/>
</dbReference>
<evidence type="ECO:0000256" key="17">
    <source>
        <dbReference type="ARBA" id="ARBA00048623"/>
    </source>
</evidence>
<keyword evidence="9 19" id="KW-0808">Transferase</keyword>
<keyword evidence="11 19" id="KW-0460">Magnesium</keyword>
<name>A0A2C6DMC3_9GAMM</name>
<dbReference type="UniPathway" id="UPA00148">
    <property type="reaction ID" value="UER00238"/>
</dbReference>
<comment type="cofactor">
    <cofactor evidence="1 19">
        <name>Mg(2+)</name>
        <dbReference type="ChEBI" id="CHEBI:18420"/>
    </cofactor>
</comment>
<keyword evidence="13 19" id="KW-0472">Membrane</keyword>
<gene>
    <name evidence="19" type="primary">cobS</name>
    <name evidence="20" type="ORF">CRN84_11495</name>
    <name evidence="21" type="ORF">NCTC12282_03309</name>
</gene>
<dbReference type="PANTHER" id="PTHR34148">
    <property type="entry name" value="ADENOSYLCOBINAMIDE-GDP RIBAZOLETRANSFERASE"/>
    <property type="match status" value="1"/>
</dbReference>
<evidence type="ECO:0000256" key="6">
    <source>
        <dbReference type="ARBA" id="ARBA00015850"/>
    </source>
</evidence>
<sequence length="252" mass="26941">MKPAMFWATLQFITRIPVPASWASGVDFRQYGRGVPIFPLVGLIVGAIAAAISVAISQSGGGIYIGAMGYVLVLALLTGGFHLDGLADTCDGIFSARNRVRMLEIMRDSRLGTHGGLALVFCIGIKTLAVVELSHLLPLQLFAVLVCAPVAGRTAMVLLMYRQRYSREGEGMGNIYIGQVSRRETGSTLLLGGIFIGVISGWQGLFAMGITLMAVYGLSRYFCYHLGGQTGDTLGASEELGEVIFLLALLWS</sequence>
<proteinExistence type="inferred from homology"/>
<evidence type="ECO:0000256" key="9">
    <source>
        <dbReference type="ARBA" id="ARBA00022679"/>
    </source>
</evidence>
<evidence type="ECO:0000256" key="7">
    <source>
        <dbReference type="ARBA" id="ARBA00022475"/>
    </source>
</evidence>
<dbReference type="EC" id="2.7.8.26" evidence="5 19"/>
<evidence type="ECO:0000313" key="20">
    <source>
        <dbReference type="EMBL" id="PHI29914.1"/>
    </source>
</evidence>
<evidence type="ECO:0000256" key="8">
    <source>
        <dbReference type="ARBA" id="ARBA00022573"/>
    </source>
</evidence>
<comment type="subcellular location">
    <subcellularLocation>
        <location evidence="2 19">Cell membrane</location>
        <topology evidence="2 19">Multi-pass membrane protein</topology>
    </subcellularLocation>
</comment>
<comment type="similarity">
    <text evidence="4 19">Belongs to the CobS family.</text>
</comment>
<protein>
    <recommendedName>
        <fullName evidence="6 19">Adenosylcobinamide-GDP ribazoletransferase</fullName>
        <ecNumber evidence="5 19">2.7.8.26</ecNumber>
    </recommendedName>
    <alternativeName>
        <fullName evidence="16 19">Cobalamin synthase</fullName>
    </alternativeName>
    <alternativeName>
        <fullName evidence="15 19">Cobalamin-5'-phosphate synthase</fullName>
    </alternativeName>
</protein>
<evidence type="ECO:0000256" key="19">
    <source>
        <dbReference type="HAMAP-Rule" id="MF_00719"/>
    </source>
</evidence>
<keyword evidence="10 19" id="KW-0812">Transmembrane</keyword>
<evidence type="ECO:0000256" key="13">
    <source>
        <dbReference type="ARBA" id="ARBA00023136"/>
    </source>
</evidence>
<evidence type="ECO:0000256" key="14">
    <source>
        <dbReference type="ARBA" id="ARBA00025228"/>
    </source>
</evidence>
<dbReference type="OrthoDB" id="9794626at2"/>
<evidence type="ECO:0000256" key="15">
    <source>
        <dbReference type="ARBA" id="ARBA00032605"/>
    </source>
</evidence>
<evidence type="ECO:0000256" key="3">
    <source>
        <dbReference type="ARBA" id="ARBA00004663"/>
    </source>
</evidence>
<comment type="catalytic activity">
    <reaction evidence="18 19">
        <text>alpha-ribazole 5'-phosphate + adenosylcob(III)inamide-GDP = adenosylcob(III)alamin 5'-phosphate + GMP + H(+)</text>
        <dbReference type="Rhea" id="RHEA:23560"/>
        <dbReference type="ChEBI" id="CHEBI:15378"/>
        <dbReference type="ChEBI" id="CHEBI:57918"/>
        <dbReference type="ChEBI" id="CHEBI:58115"/>
        <dbReference type="ChEBI" id="CHEBI:60487"/>
        <dbReference type="ChEBI" id="CHEBI:60493"/>
        <dbReference type="EC" id="2.7.8.26"/>
    </reaction>
</comment>
<accession>A0A2C6DMC3</accession>
<evidence type="ECO:0000256" key="4">
    <source>
        <dbReference type="ARBA" id="ARBA00010561"/>
    </source>
</evidence>
<evidence type="ECO:0000256" key="16">
    <source>
        <dbReference type="ARBA" id="ARBA00032853"/>
    </source>
</evidence>
<evidence type="ECO:0000256" key="11">
    <source>
        <dbReference type="ARBA" id="ARBA00022842"/>
    </source>
</evidence>
<keyword evidence="12 19" id="KW-1133">Transmembrane helix</keyword>
<evidence type="ECO:0000313" key="23">
    <source>
        <dbReference type="Proteomes" id="UP000373449"/>
    </source>
</evidence>
<feature type="transmembrane region" description="Helical" evidence="19">
    <location>
        <begin position="62"/>
        <end position="83"/>
    </location>
</feature>
<dbReference type="NCBIfam" id="TIGR00317">
    <property type="entry name" value="cobS"/>
    <property type="match status" value="1"/>
</dbReference>
<dbReference type="Pfam" id="PF02654">
    <property type="entry name" value="CobS"/>
    <property type="match status" value="1"/>
</dbReference>
<comment type="catalytic activity">
    <reaction evidence="17 19">
        <text>alpha-ribazole + adenosylcob(III)inamide-GDP = adenosylcob(III)alamin + GMP + H(+)</text>
        <dbReference type="Rhea" id="RHEA:16049"/>
        <dbReference type="ChEBI" id="CHEBI:10329"/>
        <dbReference type="ChEBI" id="CHEBI:15378"/>
        <dbReference type="ChEBI" id="CHEBI:18408"/>
        <dbReference type="ChEBI" id="CHEBI:58115"/>
        <dbReference type="ChEBI" id="CHEBI:60487"/>
        <dbReference type="EC" id="2.7.8.26"/>
    </reaction>
</comment>
<dbReference type="STRING" id="1111728.GCA_000427805_01765"/>
<comment type="pathway">
    <text evidence="3 19">Cofactor biosynthesis; adenosylcobalamin biosynthesis; adenosylcobalamin from cob(II)yrinate a,c-diamide: step 7/7.</text>
</comment>
<evidence type="ECO:0000256" key="5">
    <source>
        <dbReference type="ARBA" id="ARBA00013200"/>
    </source>
</evidence>
<evidence type="ECO:0000313" key="21">
    <source>
        <dbReference type="EMBL" id="VFS48654.1"/>
    </source>
</evidence>
<comment type="function">
    <text evidence="14 19">Joins adenosylcobinamide-GDP and alpha-ribazole to generate adenosylcobalamin (Ado-cobalamin). Also synthesizes adenosylcobalamin 5'-phosphate from adenosylcobinamide-GDP and alpha-ribazole 5'-phosphate.</text>
</comment>
<feature type="transmembrane region" description="Helical" evidence="19">
    <location>
        <begin position="137"/>
        <end position="161"/>
    </location>
</feature>
<dbReference type="GO" id="GO:0008818">
    <property type="term" value="F:cobalamin 5'-phosphate synthase activity"/>
    <property type="evidence" value="ECO:0007669"/>
    <property type="project" value="UniProtKB-UniRule"/>
</dbReference>
<dbReference type="GO" id="GO:0009236">
    <property type="term" value="P:cobalamin biosynthetic process"/>
    <property type="evidence" value="ECO:0007669"/>
    <property type="project" value="UniProtKB-UniRule"/>
</dbReference>
<dbReference type="HAMAP" id="MF_00719">
    <property type="entry name" value="CobS"/>
    <property type="match status" value="1"/>
</dbReference>
<reference evidence="22" key="1">
    <citation type="submission" date="2017-09" db="EMBL/GenBank/DDBJ databases">
        <title>FDA dAtabase for Regulatory Grade micrObial Sequences (FDA-ARGOS): Supporting development and validation of Infectious Disease Dx tests.</title>
        <authorList>
            <person name="Minogue T."/>
            <person name="Wolcott M."/>
            <person name="Wasieloski L."/>
            <person name="Aguilar W."/>
            <person name="Moore D."/>
            <person name="Tallon L."/>
            <person name="Sadzewicz L."/>
            <person name="Ott S."/>
            <person name="Zhao X."/>
            <person name="Nagaraj S."/>
            <person name="Vavikolanu K."/>
            <person name="Aluvathingal J."/>
            <person name="Nadendla S."/>
            <person name="Sichtig H."/>
        </authorList>
    </citation>
    <scope>NUCLEOTIDE SEQUENCE [LARGE SCALE GENOMIC DNA]</scope>
    <source>
        <strain evidence="22">FDAARGOS_387</strain>
    </source>
</reference>
<evidence type="ECO:0000256" key="10">
    <source>
        <dbReference type="ARBA" id="ARBA00022692"/>
    </source>
</evidence>
<reference evidence="20" key="2">
    <citation type="submission" date="2017-09" db="EMBL/GenBank/DDBJ databases">
        <title>FDA dAtabase for Regulatory Grade micrObial Sequences (FDA-ARGOS): Supporting development and validation of Infectious Disease Dx tests.</title>
        <authorList>
            <person name="Minogue T."/>
            <person name="Wolcott M."/>
            <person name="Wasieloski L."/>
            <person name="Aguilar W."/>
            <person name="Moore D."/>
            <person name="Tallon L.J."/>
            <person name="Sadzewicz L."/>
            <person name="Ott S."/>
            <person name="Zhao X."/>
            <person name="Nagaraj S."/>
            <person name="Vavikolanu K."/>
            <person name="Aluvathingal J."/>
            <person name="Nadendla S."/>
            <person name="Sichtig H."/>
        </authorList>
    </citation>
    <scope>NUCLEOTIDE SEQUENCE</scope>
    <source>
        <strain evidence="20">FDAARGOS_387</strain>
    </source>
</reference>
<evidence type="ECO:0000256" key="2">
    <source>
        <dbReference type="ARBA" id="ARBA00004651"/>
    </source>
</evidence>
<evidence type="ECO:0000256" key="12">
    <source>
        <dbReference type="ARBA" id="ARBA00022989"/>
    </source>
</evidence>
<keyword evidence="22" id="KW-1185">Reference proteome</keyword>
<dbReference type="RefSeq" id="WP_029096482.1">
    <property type="nucleotide sequence ID" value="NZ_CAADJA010000002.1"/>
</dbReference>
<evidence type="ECO:0000256" key="1">
    <source>
        <dbReference type="ARBA" id="ARBA00001946"/>
    </source>
</evidence>
<keyword evidence="8 19" id="KW-0169">Cobalamin biosynthesis</keyword>
<reference evidence="21 23" key="3">
    <citation type="submission" date="2019-03" db="EMBL/GenBank/DDBJ databases">
        <authorList>
            <consortium name="Pathogen Informatics"/>
        </authorList>
    </citation>
    <scope>NUCLEOTIDE SEQUENCE [LARGE SCALE GENOMIC DNA]</scope>
    <source>
        <strain evidence="21 23">NCTC12282</strain>
    </source>
</reference>
<dbReference type="EMBL" id="CAADJA010000002">
    <property type="protein sequence ID" value="VFS48654.1"/>
    <property type="molecule type" value="Genomic_DNA"/>
</dbReference>
<dbReference type="Proteomes" id="UP000373449">
    <property type="component" value="Unassembled WGS sequence"/>
</dbReference>
<dbReference type="PANTHER" id="PTHR34148:SF1">
    <property type="entry name" value="ADENOSYLCOBINAMIDE-GDP RIBAZOLETRANSFERASE"/>
    <property type="match status" value="1"/>
</dbReference>
<feature type="transmembrane region" description="Helical" evidence="19">
    <location>
        <begin position="189"/>
        <end position="216"/>
    </location>
</feature>
<dbReference type="EMBL" id="PDDX01000001">
    <property type="protein sequence ID" value="PHI29914.1"/>
    <property type="molecule type" value="Genomic_DNA"/>
</dbReference>
<dbReference type="GO" id="GO:0005886">
    <property type="term" value="C:plasma membrane"/>
    <property type="evidence" value="ECO:0007669"/>
    <property type="project" value="UniProtKB-SubCell"/>
</dbReference>
<feature type="transmembrane region" description="Helical" evidence="19">
    <location>
        <begin position="37"/>
        <end position="56"/>
    </location>
</feature>
<dbReference type="InterPro" id="IPR003805">
    <property type="entry name" value="CobS"/>
</dbReference>